<feature type="domain" description="Rap1a immunity protein" evidence="2">
    <location>
        <begin position="28"/>
        <end position="126"/>
    </location>
</feature>
<keyword evidence="4" id="KW-1185">Reference proteome</keyword>
<organism evidence="3 4">
    <name type="scientific">Pseudooceanicola nanhaiensis</name>
    <dbReference type="NCBI Taxonomy" id="375761"/>
    <lineage>
        <taxon>Bacteria</taxon>
        <taxon>Pseudomonadati</taxon>
        <taxon>Pseudomonadota</taxon>
        <taxon>Alphaproteobacteria</taxon>
        <taxon>Rhodobacterales</taxon>
        <taxon>Paracoccaceae</taxon>
        <taxon>Pseudooceanicola</taxon>
    </lineage>
</organism>
<proteinExistence type="predicted"/>
<evidence type="ECO:0000313" key="3">
    <source>
        <dbReference type="EMBL" id="GGL92924.1"/>
    </source>
</evidence>
<evidence type="ECO:0000259" key="2">
    <source>
        <dbReference type="Pfam" id="PF18602"/>
    </source>
</evidence>
<comment type="caution">
    <text evidence="3">The sequence shown here is derived from an EMBL/GenBank/DDBJ whole genome shotgun (WGS) entry which is preliminary data.</text>
</comment>
<protein>
    <recommendedName>
        <fullName evidence="2">Rap1a immunity protein domain-containing protein</fullName>
    </recommendedName>
</protein>
<dbReference type="EMBL" id="BMLF01000001">
    <property type="protein sequence ID" value="GGL92924.1"/>
    <property type="molecule type" value="Genomic_DNA"/>
</dbReference>
<dbReference type="RefSeq" id="WP_156954646.1">
    <property type="nucleotide sequence ID" value="NZ_BMLF01000001.1"/>
</dbReference>
<dbReference type="Pfam" id="PF18602">
    <property type="entry name" value="Rap1a"/>
    <property type="match status" value="1"/>
</dbReference>
<gene>
    <name evidence="3" type="ORF">GCM10011534_13910</name>
</gene>
<dbReference type="Gene3D" id="1.10.890.40">
    <property type="match status" value="1"/>
</dbReference>
<feature type="chain" id="PRO_5037344154" description="Rap1a immunity protein domain-containing protein" evidence="1">
    <location>
        <begin position="26"/>
        <end position="127"/>
    </location>
</feature>
<dbReference type="InterPro" id="IPR041238">
    <property type="entry name" value="Rap1a"/>
</dbReference>
<dbReference type="Proteomes" id="UP000649829">
    <property type="component" value="Unassembled WGS sequence"/>
</dbReference>
<keyword evidence="1" id="KW-0732">Signal</keyword>
<name>A0A917WDI5_9RHOB</name>
<dbReference type="AlphaFoldDB" id="A0A917WDI5"/>
<evidence type="ECO:0000313" key="4">
    <source>
        <dbReference type="Proteomes" id="UP000649829"/>
    </source>
</evidence>
<sequence length="127" mass="13802">MKRLVVSSIVFGTLAIAIAPHTASAADGMEFQRWCSDNDRGFDGLCMGYMLAAMDAMSANGYSEDMMALYIGAEGDFITARSCTSENVTNGQLFAVAKNYVNAHPEEWHMNAMGIIARAWAEAFPCE</sequence>
<feature type="signal peptide" evidence="1">
    <location>
        <begin position="1"/>
        <end position="25"/>
    </location>
</feature>
<evidence type="ECO:0000256" key="1">
    <source>
        <dbReference type="SAM" id="SignalP"/>
    </source>
</evidence>
<reference evidence="3" key="2">
    <citation type="submission" date="2020-09" db="EMBL/GenBank/DDBJ databases">
        <authorList>
            <person name="Sun Q."/>
            <person name="Zhou Y."/>
        </authorList>
    </citation>
    <scope>NUCLEOTIDE SEQUENCE</scope>
    <source>
        <strain evidence="3">CGMCC 1.6293</strain>
    </source>
</reference>
<accession>A0A917WDI5</accession>
<reference evidence="3" key="1">
    <citation type="journal article" date="2014" name="Int. J. Syst. Evol. Microbiol.">
        <title>Complete genome sequence of Corynebacterium casei LMG S-19264T (=DSM 44701T), isolated from a smear-ripened cheese.</title>
        <authorList>
            <consortium name="US DOE Joint Genome Institute (JGI-PGF)"/>
            <person name="Walter F."/>
            <person name="Albersmeier A."/>
            <person name="Kalinowski J."/>
            <person name="Ruckert C."/>
        </authorList>
    </citation>
    <scope>NUCLEOTIDE SEQUENCE</scope>
    <source>
        <strain evidence="3">CGMCC 1.6293</strain>
    </source>
</reference>